<dbReference type="InterPro" id="IPR046209">
    <property type="entry name" value="DUF6242_N"/>
</dbReference>
<dbReference type="Proteomes" id="UP000095591">
    <property type="component" value="Unassembled WGS sequence"/>
</dbReference>
<dbReference type="Proteomes" id="UP000315827">
    <property type="component" value="Unassembled WGS sequence"/>
</dbReference>
<evidence type="ECO:0000313" key="9">
    <source>
        <dbReference type="Proteomes" id="UP000315827"/>
    </source>
</evidence>
<dbReference type="Gene3D" id="2.120.10.80">
    <property type="entry name" value="Kelch-type beta propeller"/>
    <property type="match status" value="1"/>
</dbReference>
<evidence type="ECO:0000313" key="5">
    <source>
        <dbReference type="EMBL" id="MRY92470.1"/>
    </source>
</evidence>
<dbReference type="EMBL" id="CYXP01000005">
    <property type="protein sequence ID" value="CUN20301.1"/>
    <property type="molecule type" value="Genomic_DNA"/>
</dbReference>
<dbReference type="RefSeq" id="WP_005867894.1">
    <property type="nucleotide sequence ID" value="NZ_AP019729.1"/>
</dbReference>
<evidence type="ECO:0000259" key="1">
    <source>
        <dbReference type="Pfam" id="PF19755"/>
    </source>
</evidence>
<protein>
    <submittedName>
        <fullName evidence="7">DUF6242 domain-containing protein</fullName>
    </submittedName>
</protein>
<evidence type="ECO:0000313" key="3">
    <source>
        <dbReference type="EMBL" id="CUN20301.1"/>
    </source>
</evidence>
<evidence type="ECO:0000259" key="2">
    <source>
        <dbReference type="Pfam" id="PF25852"/>
    </source>
</evidence>
<dbReference type="Proteomes" id="UP001221009">
    <property type="component" value="Chromosome"/>
</dbReference>
<evidence type="ECO:0000313" key="6">
    <source>
        <dbReference type="EMBL" id="TWV59480.1"/>
    </source>
</evidence>
<dbReference type="EMBL" id="WKMY01000002">
    <property type="protein sequence ID" value="MRY92470.1"/>
    <property type="molecule type" value="Genomic_DNA"/>
</dbReference>
<dbReference type="EMBL" id="VOHW01000014">
    <property type="protein sequence ID" value="TWV59480.1"/>
    <property type="molecule type" value="Genomic_DNA"/>
</dbReference>
<organism evidence="6 9">
    <name type="scientific">Parabacteroides distasonis</name>
    <dbReference type="NCBI Taxonomy" id="823"/>
    <lineage>
        <taxon>Bacteria</taxon>
        <taxon>Pseudomonadati</taxon>
        <taxon>Bacteroidota</taxon>
        <taxon>Bacteroidia</taxon>
        <taxon>Bacteroidales</taxon>
        <taxon>Tannerellaceae</taxon>
        <taxon>Parabacteroides</taxon>
    </lineage>
</organism>
<dbReference type="InterPro" id="IPR015915">
    <property type="entry name" value="Kelch-typ_b-propeller"/>
</dbReference>
<reference evidence="6 9" key="3">
    <citation type="submission" date="2019-07" db="EMBL/GenBank/DDBJ databases">
        <title>Genome sequencing of Parabacteroides distasonis iSURF_7.</title>
        <authorList>
            <person name="Degefu H.N."/>
            <person name="Ruoff K.L."/>
            <person name="Price C.E."/>
            <person name="Valls R.A."/>
            <person name="O'Toole G.A."/>
        </authorList>
    </citation>
    <scope>NUCLEOTIDE SEQUENCE [LARGE SCALE GENOMIC DNA]</scope>
    <source>
        <strain evidence="6 9">CFPLTA003_1B</strain>
    </source>
</reference>
<proteinExistence type="predicted"/>
<feature type="domain" description="DUF6242" evidence="2">
    <location>
        <begin position="147"/>
        <end position="454"/>
    </location>
</feature>
<evidence type="ECO:0000313" key="10">
    <source>
        <dbReference type="Proteomes" id="UP000461276"/>
    </source>
</evidence>
<dbReference type="Proteomes" id="UP000461276">
    <property type="component" value="Unassembled WGS sequence"/>
</dbReference>
<dbReference type="InterPro" id="IPR058667">
    <property type="entry name" value="DUF6242_C"/>
</dbReference>
<dbReference type="EMBL" id="CP120353">
    <property type="protein sequence ID" value="WET64157.1"/>
    <property type="molecule type" value="Genomic_DNA"/>
</dbReference>
<evidence type="ECO:0000313" key="7">
    <source>
        <dbReference type="EMBL" id="WET64157.1"/>
    </source>
</evidence>
<dbReference type="SUPFAM" id="SSF110296">
    <property type="entry name" value="Oligoxyloglucan reducing end-specific cellobiohydrolase"/>
    <property type="match status" value="1"/>
</dbReference>
<evidence type="ECO:0000313" key="4">
    <source>
        <dbReference type="EMBL" id="MRY58738.1"/>
    </source>
</evidence>
<dbReference type="PROSITE" id="PS51257">
    <property type="entry name" value="PROKAR_LIPOPROTEIN"/>
    <property type="match status" value="1"/>
</dbReference>
<reference evidence="10 11" key="2">
    <citation type="journal article" date="2019" name="Nat. Med.">
        <title>A library of human gut bacterial isolates paired with longitudinal multiomics data enables mechanistic microbiome research.</title>
        <authorList>
            <person name="Poyet M."/>
            <person name="Groussin M."/>
            <person name="Gibbons S.M."/>
            <person name="Avila-Pacheco J."/>
            <person name="Jiang X."/>
            <person name="Kearney S.M."/>
            <person name="Perrotta A.R."/>
            <person name="Berdy B."/>
            <person name="Zhao S."/>
            <person name="Lieberman T.D."/>
            <person name="Swanson P.K."/>
            <person name="Smith M."/>
            <person name="Roesemann S."/>
            <person name="Alexander J.E."/>
            <person name="Rich S.A."/>
            <person name="Livny J."/>
            <person name="Vlamakis H."/>
            <person name="Clish C."/>
            <person name="Bullock K."/>
            <person name="Deik A."/>
            <person name="Scott J."/>
            <person name="Pierce K.A."/>
            <person name="Xavier R.J."/>
            <person name="Alm E.J."/>
        </authorList>
    </citation>
    <scope>NUCLEOTIDE SEQUENCE [LARGE SCALE GENOMIC DNA]</scope>
    <source>
        <strain evidence="4 11">BIOML-A41</strain>
        <strain evidence="5 10">BIOML-A9</strain>
    </source>
</reference>
<reference evidence="7" key="4">
    <citation type="submission" date="2023-03" db="EMBL/GenBank/DDBJ databases">
        <title>Parabacteroides distasonis, a bacteria resistant against UC.</title>
        <authorList>
            <person name="Dai W."/>
        </authorList>
    </citation>
    <scope>NUCLEOTIDE SEQUENCE</scope>
    <source>
        <strain evidence="7">F1-28</strain>
    </source>
</reference>
<evidence type="ECO:0000313" key="11">
    <source>
        <dbReference type="Proteomes" id="UP000463337"/>
    </source>
</evidence>
<dbReference type="Pfam" id="PF19755">
    <property type="entry name" value="DUF6242"/>
    <property type="match status" value="1"/>
</dbReference>
<sequence>MKNKLVLFITGCFALVLSSCLKSDEIVGVEAIKNCQIHTFSLSHDSVSGLDTVKFTIDQLTGRIFNIDSLPFGTKIEKVVCKIGFANSSVIGGVEASPEAYPDSTYYLSSLSDSIDFSAPVKFVVHAYDQVTTKVYMAQVNIHQVVPDSMVWSMYANPMIGITVKDQKVVTYDYNGSENYFMYVKPAESGKPYQLYYASVSAPKGWQSLSLAGLPSDGLLISQITEYNNALYVPATNGTLYRSEDGLTWSAVENAPSVKYVLGSVKQGTKQPSALATIVDQEGKLAFYAMNESMEWIAGDAVASGFPVTGFSNLQYAAMYHEYLMTAGGRTADNQVVNTTWATMDGISWALMASGDANFTKREGAMITNYDDKFFLIGGIDASNKALKDMYQSIDYGISWSLIDSMVVLPTDYAARGFSSIIVDKENFVNIFGGKTSTGSNDLNQLWRGRINRLIPKE</sequence>
<dbReference type="AlphaFoldDB" id="A0A174QXB4"/>
<dbReference type="Pfam" id="PF25852">
    <property type="entry name" value="DUF6242_C"/>
    <property type="match status" value="1"/>
</dbReference>
<feature type="domain" description="DUF6242" evidence="1">
    <location>
        <begin position="45"/>
        <end position="140"/>
    </location>
</feature>
<dbReference type="Proteomes" id="UP000463337">
    <property type="component" value="Unassembled WGS sequence"/>
</dbReference>
<evidence type="ECO:0000313" key="8">
    <source>
        <dbReference type="Proteomes" id="UP000095591"/>
    </source>
</evidence>
<name>A0A174QXB4_PARDI</name>
<gene>
    <name evidence="3" type="ORF">ERS852429_02483</name>
    <name evidence="6" type="ORF">FSA05_18455</name>
    <name evidence="4" type="ORF">GKD59_12660</name>
    <name evidence="5" type="ORF">GKD67_04290</name>
    <name evidence="7" type="ORF">P2T59_21075</name>
</gene>
<dbReference type="EMBL" id="WKLT01000010">
    <property type="protein sequence ID" value="MRY58738.1"/>
    <property type="molecule type" value="Genomic_DNA"/>
</dbReference>
<reference evidence="3 8" key="1">
    <citation type="submission" date="2015-09" db="EMBL/GenBank/DDBJ databases">
        <authorList>
            <consortium name="Pathogen Informatics"/>
        </authorList>
    </citation>
    <scope>NUCLEOTIDE SEQUENCE [LARGE SCALE GENOMIC DNA]</scope>
    <source>
        <strain evidence="3 8">2789STDY5608872</strain>
    </source>
</reference>
<accession>A0A174QXB4</accession>